<feature type="transmembrane region" description="Helical" evidence="13">
    <location>
        <begin position="6"/>
        <end position="22"/>
    </location>
</feature>
<proteinExistence type="inferred from homology"/>
<evidence type="ECO:0000256" key="6">
    <source>
        <dbReference type="ARBA" id="ARBA00022989"/>
    </source>
</evidence>
<dbReference type="InterPro" id="IPR038377">
    <property type="entry name" value="Na/Glc_symporter_sf"/>
</dbReference>
<keyword evidence="3" id="KW-0813">Transport</keyword>
<feature type="transmembrane region" description="Helical" evidence="13">
    <location>
        <begin position="229"/>
        <end position="248"/>
    </location>
</feature>
<sequence length="566" mass="64147">MSSLDWIVLFGTILLIVAYGVYKTYGPKDIEGYLRGGNDMNWWTIGLSIMATQASAITFLSTPGQAYQDGMRFIQFYFGLPLAMIILSITFIPIYYKLKLYTAYEYLESRFDLKTRTLSALLFLIQRGLAAGITIYAPSIILSTLLDWNLTFTNVFIGILVIIYTVSGGTKAVSITQKQQMAVMMGGMILAGVFVVYLLPIQFTEALHVAGKMGRLNVVNFNFDLADRYNFWSGMTGALFLFLSYFGTDQSQVQRYLNGKSLRESRMGLIMNGFLKVPMQFVILFIGVMVFVFYQFYQPPVIFNKVQTENLEQSQWNGEFEDLKQEYSQVFVEKNKDIKSMLEVIGNGENADLSQIQQNIQRKSREQEKIRESVKSLIKQNNPQAETRDTDYVFMRFVMDYLPKGVVGLLFAVIFSAAMSSTASELNALGSTTTMDIYKRSLRKNRSPNHYLISSKWFTALWGVFAILFATYATLFENLIQAVNLLGSLFYGTILGMFLVGFYLKKVKGDAVFIAALIAEATVLAIHWKNGKELWGIQVDIGFLWYNAIGCLLVLVLSIIIQKVRK</sequence>
<dbReference type="CDD" id="cd11494">
    <property type="entry name" value="SLC5sbd_NIS-like_u2"/>
    <property type="match status" value="1"/>
</dbReference>
<keyword evidence="6 13" id="KW-1133">Transmembrane helix</keyword>
<dbReference type="InterPro" id="IPR001734">
    <property type="entry name" value="Na/solute_symporter"/>
</dbReference>
<keyword evidence="15" id="KW-1185">Reference proteome</keyword>
<feature type="transmembrane region" description="Helical" evidence="13">
    <location>
        <begin position="181"/>
        <end position="203"/>
    </location>
</feature>
<feature type="transmembrane region" description="Helical" evidence="13">
    <location>
        <begin position="117"/>
        <end position="142"/>
    </location>
</feature>
<keyword evidence="4" id="KW-1003">Cell membrane</keyword>
<comment type="subcellular location">
    <subcellularLocation>
        <location evidence="1">Cell membrane</location>
        <topology evidence="1">Multi-pass membrane protein</topology>
    </subcellularLocation>
</comment>
<evidence type="ECO:0000256" key="2">
    <source>
        <dbReference type="ARBA" id="ARBA00006434"/>
    </source>
</evidence>
<feature type="transmembrane region" description="Helical" evidence="13">
    <location>
        <begin position="269"/>
        <end position="294"/>
    </location>
</feature>
<evidence type="ECO:0000313" key="15">
    <source>
        <dbReference type="Proteomes" id="UP001589654"/>
    </source>
</evidence>
<evidence type="ECO:0000256" key="7">
    <source>
        <dbReference type="ARBA" id="ARBA00023053"/>
    </source>
</evidence>
<evidence type="ECO:0000313" key="14">
    <source>
        <dbReference type="EMBL" id="MFB9212078.1"/>
    </source>
</evidence>
<protein>
    <submittedName>
        <fullName evidence="14">Sodium:solute symporter</fullName>
    </submittedName>
</protein>
<keyword evidence="12" id="KW-0175">Coiled coil</keyword>
<keyword evidence="9 13" id="KW-0472">Membrane</keyword>
<feature type="transmembrane region" description="Helical" evidence="13">
    <location>
        <begin position="479"/>
        <end position="504"/>
    </location>
</feature>
<accession>A0ABV5J5G6</accession>
<dbReference type="PROSITE" id="PS50283">
    <property type="entry name" value="NA_SOLUT_SYMP_3"/>
    <property type="match status" value="1"/>
</dbReference>
<name>A0ABV5J5G6_9BACT</name>
<evidence type="ECO:0000256" key="4">
    <source>
        <dbReference type="ARBA" id="ARBA00022475"/>
    </source>
</evidence>
<evidence type="ECO:0000256" key="9">
    <source>
        <dbReference type="ARBA" id="ARBA00023136"/>
    </source>
</evidence>
<evidence type="ECO:0000256" key="5">
    <source>
        <dbReference type="ARBA" id="ARBA00022692"/>
    </source>
</evidence>
<feature type="transmembrane region" description="Helical" evidence="13">
    <location>
        <begin position="74"/>
        <end position="96"/>
    </location>
</feature>
<feature type="transmembrane region" description="Helical" evidence="13">
    <location>
        <begin position="42"/>
        <end position="62"/>
    </location>
</feature>
<feature type="transmembrane region" description="Helical" evidence="13">
    <location>
        <begin position="406"/>
        <end position="430"/>
    </location>
</feature>
<dbReference type="InterPro" id="IPR051163">
    <property type="entry name" value="Sodium:Solute_Symporter_SSF"/>
</dbReference>
<dbReference type="Proteomes" id="UP001589654">
    <property type="component" value="Unassembled WGS sequence"/>
</dbReference>
<dbReference type="EMBL" id="JBHMEW010000057">
    <property type="protein sequence ID" value="MFB9212078.1"/>
    <property type="molecule type" value="Genomic_DNA"/>
</dbReference>
<evidence type="ECO:0000256" key="10">
    <source>
        <dbReference type="ARBA" id="ARBA00023201"/>
    </source>
</evidence>
<organism evidence="14 15">
    <name type="scientific">Echinicola jeungdonensis</name>
    <dbReference type="NCBI Taxonomy" id="709343"/>
    <lineage>
        <taxon>Bacteria</taxon>
        <taxon>Pseudomonadati</taxon>
        <taxon>Bacteroidota</taxon>
        <taxon>Cytophagia</taxon>
        <taxon>Cytophagales</taxon>
        <taxon>Cyclobacteriaceae</taxon>
        <taxon>Echinicola</taxon>
    </lineage>
</organism>
<evidence type="ECO:0000256" key="12">
    <source>
        <dbReference type="SAM" id="Coils"/>
    </source>
</evidence>
<evidence type="ECO:0000256" key="8">
    <source>
        <dbReference type="ARBA" id="ARBA00023065"/>
    </source>
</evidence>
<dbReference type="RefSeq" id="WP_290249490.1">
    <property type="nucleotide sequence ID" value="NZ_JAUFQT010000002.1"/>
</dbReference>
<evidence type="ECO:0000256" key="3">
    <source>
        <dbReference type="ARBA" id="ARBA00022448"/>
    </source>
</evidence>
<keyword evidence="5 13" id="KW-0812">Transmembrane</keyword>
<feature type="coiled-coil region" evidence="12">
    <location>
        <begin position="353"/>
        <end position="380"/>
    </location>
</feature>
<feature type="transmembrane region" description="Helical" evidence="13">
    <location>
        <begin position="543"/>
        <end position="561"/>
    </location>
</feature>
<keyword evidence="7" id="KW-0915">Sodium</keyword>
<comment type="similarity">
    <text evidence="2 11">Belongs to the sodium:solute symporter (SSF) (TC 2.A.21) family.</text>
</comment>
<dbReference type="PANTHER" id="PTHR42985">
    <property type="entry name" value="SODIUM-COUPLED MONOCARBOXYLATE TRANSPORTER"/>
    <property type="match status" value="1"/>
</dbReference>
<evidence type="ECO:0000256" key="11">
    <source>
        <dbReference type="RuleBase" id="RU362091"/>
    </source>
</evidence>
<evidence type="ECO:0000256" key="13">
    <source>
        <dbReference type="SAM" id="Phobius"/>
    </source>
</evidence>
<keyword evidence="10" id="KW-0739">Sodium transport</keyword>
<dbReference type="Gene3D" id="1.20.1730.10">
    <property type="entry name" value="Sodium/glucose cotransporter"/>
    <property type="match status" value="1"/>
</dbReference>
<reference evidence="14 15" key="1">
    <citation type="submission" date="2024-09" db="EMBL/GenBank/DDBJ databases">
        <authorList>
            <person name="Sun Q."/>
            <person name="Mori K."/>
        </authorList>
    </citation>
    <scope>NUCLEOTIDE SEQUENCE [LARGE SCALE GENOMIC DNA]</scope>
    <source>
        <strain evidence="14 15">CECT 7682</strain>
    </source>
</reference>
<feature type="transmembrane region" description="Helical" evidence="13">
    <location>
        <begin position="451"/>
        <end position="473"/>
    </location>
</feature>
<dbReference type="Pfam" id="PF00474">
    <property type="entry name" value="SSF"/>
    <property type="match status" value="2"/>
</dbReference>
<feature type="transmembrane region" description="Helical" evidence="13">
    <location>
        <begin position="148"/>
        <end position="169"/>
    </location>
</feature>
<evidence type="ECO:0000256" key="1">
    <source>
        <dbReference type="ARBA" id="ARBA00004651"/>
    </source>
</evidence>
<gene>
    <name evidence="14" type="ORF">ACFFUR_09675</name>
</gene>
<dbReference type="PANTHER" id="PTHR42985:SF47">
    <property type="entry name" value="INTEGRAL MEMBRANE TRANSPORT PROTEIN"/>
    <property type="match status" value="1"/>
</dbReference>
<keyword evidence="8" id="KW-0406">Ion transport</keyword>
<comment type="caution">
    <text evidence="14">The sequence shown here is derived from an EMBL/GenBank/DDBJ whole genome shotgun (WGS) entry which is preliminary data.</text>
</comment>
<feature type="transmembrane region" description="Helical" evidence="13">
    <location>
        <begin position="511"/>
        <end position="528"/>
    </location>
</feature>